<keyword evidence="7 10" id="KW-0067">ATP-binding</keyword>
<evidence type="ECO:0000313" key="13">
    <source>
        <dbReference type="Proteomes" id="UP000198889"/>
    </source>
</evidence>
<evidence type="ECO:0000256" key="7">
    <source>
        <dbReference type="ARBA" id="ARBA00022840"/>
    </source>
</evidence>
<keyword evidence="5" id="KW-0317">Glutathione biosynthesis</keyword>
<comment type="pathway">
    <text evidence="1">Sulfur metabolism; glutathione biosynthesis; glutathione from L-cysteine and L-glutamate: step 1/2.</text>
</comment>
<evidence type="ECO:0000256" key="9">
    <source>
        <dbReference type="ARBA" id="ARBA00023157"/>
    </source>
</evidence>
<dbReference type="InterPro" id="IPR006336">
    <property type="entry name" value="GCS2"/>
</dbReference>
<dbReference type="EC" id="6.3.2.2" evidence="10"/>
<dbReference type="InterPro" id="IPR011556">
    <property type="entry name" value="Glut_cys_lig_pln_type"/>
</dbReference>
<dbReference type="Gene3D" id="3.30.590.20">
    <property type="match status" value="1"/>
</dbReference>
<protein>
    <recommendedName>
        <fullName evidence="10">Glutamate--cysteine ligase</fullName>
        <ecNumber evidence="10">6.3.2.2</ecNumber>
    </recommendedName>
</protein>
<keyword evidence="8" id="KW-0809">Transit peptide</keyword>
<dbReference type="PANTHER" id="PTHR34378:SF1">
    <property type="entry name" value="GLUTAMATE--CYSTEINE LIGASE, CHLOROPLASTIC"/>
    <property type="match status" value="1"/>
</dbReference>
<dbReference type="RefSeq" id="WP_091437892.1">
    <property type="nucleotide sequence ID" value="NZ_FMTP01000002.1"/>
</dbReference>
<dbReference type="SUPFAM" id="SSF55931">
    <property type="entry name" value="Glutamine synthetase/guanido kinase"/>
    <property type="match status" value="1"/>
</dbReference>
<evidence type="ECO:0000256" key="4">
    <source>
        <dbReference type="ARBA" id="ARBA00022598"/>
    </source>
</evidence>
<name>A0A1G4RJ94_9HYPH</name>
<feature type="disulfide bond" evidence="11">
    <location>
        <begin position="114"/>
        <end position="334"/>
    </location>
</feature>
<dbReference type="InterPro" id="IPR014746">
    <property type="entry name" value="Gln_synth/guanido_kin_cat_dom"/>
</dbReference>
<evidence type="ECO:0000256" key="3">
    <source>
        <dbReference type="ARBA" id="ARBA00011153"/>
    </source>
</evidence>
<accession>A0A1G4RJ94</accession>
<dbReference type="STRING" id="177413.SAMN05660859_1692"/>
<dbReference type="NCBIfam" id="TIGR01436">
    <property type="entry name" value="glu_cys_lig_pln"/>
    <property type="match status" value="1"/>
</dbReference>
<evidence type="ECO:0000256" key="6">
    <source>
        <dbReference type="ARBA" id="ARBA00022741"/>
    </source>
</evidence>
<keyword evidence="13" id="KW-1185">Reference proteome</keyword>
<reference evidence="13" key="1">
    <citation type="submission" date="2016-10" db="EMBL/GenBank/DDBJ databases">
        <authorList>
            <person name="Varghese N."/>
            <person name="Submissions S."/>
        </authorList>
    </citation>
    <scope>NUCLEOTIDE SEQUENCE [LARGE SCALE GENOMIC DNA]</scope>
    <source>
        <strain evidence="13">CGMCC 1.1761</strain>
    </source>
</reference>
<comment type="similarity">
    <text evidence="10">Belongs to the glutamate--cysteine ligase type 2 family. EgtA subfamily.</text>
</comment>
<sequence length="456" mass="50516">MARDQIDTQPIESRDELVAWFEAGSKAPSKFRIGTEHEKFPFTLKGHEPVPYEGANGIRALLEGMQALNCWEPIMEGETIIGLADTVGGGAISLEPGGQFELSGAPLITIHETCAEVNSHLDQVREVATPLGFGFLGLGMSPKWTLAETPVMPKGRYKIMSNYMPKVGTHGLDMMFRTCTVQVNLDFASEADMVKKLRVGLALQPVATALFANSPFTEGKPNGFLSFRSEIWRDTDNNRAGMLPFAFEDGMGFERYVDYALDVPMYFIKRGDAYIDVAGSSFRDLLAGRHPAVPGDSATVSDWANHLSTIFPEVRLKRYLEMRGADGGPWRNLCALPALWTGLYYDTTSLDAAWDLAKGWSAEERQKLRDDVPRLGFKAEIAGRSMLDLARDVVEIARAGLVRRDYRDSQGRDESRFLAPLEASLKAGQTPAELLLARYEGAWNRSVEPVFVEDAY</sequence>
<dbReference type="GO" id="GO:0005524">
    <property type="term" value="F:ATP binding"/>
    <property type="evidence" value="ECO:0007669"/>
    <property type="project" value="UniProtKB-UniRule"/>
</dbReference>
<evidence type="ECO:0000256" key="5">
    <source>
        <dbReference type="ARBA" id="ARBA00022684"/>
    </source>
</evidence>
<keyword evidence="9 11" id="KW-1015">Disulfide bond</keyword>
<evidence type="ECO:0000256" key="2">
    <source>
        <dbReference type="ARBA" id="ARBA00010253"/>
    </source>
</evidence>
<keyword evidence="4 10" id="KW-0436">Ligase</keyword>
<evidence type="ECO:0000256" key="11">
    <source>
        <dbReference type="PIRSR" id="PIRSR017901-50"/>
    </source>
</evidence>
<organism evidence="12 13">
    <name type="scientific">Ancylobacter rudongensis</name>
    <dbReference type="NCBI Taxonomy" id="177413"/>
    <lineage>
        <taxon>Bacteria</taxon>
        <taxon>Pseudomonadati</taxon>
        <taxon>Pseudomonadota</taxon>
        <taxon>Alphaproteobacteria</taxon>
        <taxon>Hyphomicrobiales</taxon>
        <taxon>Xanthobacteraceae</taxon>
        <taxon>Ancylobacter</taxon>
    </lineage>
</organism>
<keyword evidence="6 10" id="KW-0547">Nucleotide-binding</keyword>
<evidence type="ECO:0000256" key="10">
    <source>
        <dbReference type="PIRNR" id="PIRNR017901"/>
    </source>
</evidence>
<comment type="function">
    <text evidence="10">Catalyzes the synthesis of gamma-glutamylcysteine (gamma-GC).</text>
</comment>
<evidence type="ECO:0000313" key="12">
    <source>
        <dbReference type="EMBL" id="SCW56890.1"/>
    </source>
</evidence>
<dbReference type="Pfam" id="PF04107">
    <property type="entry name" value="GCS2"/>
    <property type="match status" value="1"/>
</dbReference>
<dbReference type="GO" id="GO:0006750">
    <property type="term" value="P:glutathione biosynthetic process"/>
    <property type="evidence" value="ECO:0007669"/>
    <property type="project" value="UniProtKB-UniRule"/>
</dbReference>
<dbReference type="PANTHER" id="PTHR34378">
    <property type="entry name" value="GLUTAMATE--CYSTEINE LIGASE, CHLOROPLASTIC"/>
    <property type="match status" value="1"/>
</dbReference>
<comment type="subunit">
    <text evidence="3">Homodimer or monomer when oxidized or reduced, respectively.</text>
</comment>
<dbReference type="InterPro" id="IPR035434">
    <property type="entry name" value="GCL_bact_plant"/>
</dbReference>
<dbReference type="AlphaFoldDB" id="A0A1G4RJ94"/>
<dbReference type="EMBL" id="FMTP01000002">
    <property type="protein sequence ID" value="SCW56890.1"/>
    <property type="molecule type" value="Genomic_DNA"/>
</dbReference>
<evidence type="ECO:0000256" key="8">
    <source>
        <dbReference type="ARBA" id="ARBA00022946"/>
    </source>
</evidence>
<comment type="catalytic activity">
    <reaction evidence="10">
        <text>L-cysteine + L-glutamate + ATP = gamma-L-glutamyl-L-cysteine + ADP + phosphate + H(+)</text>
        <dbReference type="Rhea" id="RHEA:13285"/>
        <dbReference type="ChEBI" id="CHEBI:15378"/>
        <dbReference type="ChEBI" id="CHEBI:29985"/>
        <dbReference type="ChEBI" id="CHEBI:30616"/>
        <dbReference type="ChEBI" id="CHEBI:35235"/>
        <dbReference type="ChEBI" id="CHEBI:43474"/>
        <dbReference type="ChEBI" id="CHEBI:58173"/>
        <dbReference type="ChEBI" id="CHEBI:456216"/>
        <dbReference type="EC" id="6.3.2.2"/>
    </reaction>
</comment>
<evidence type="ECO:0000256" key="1">
    <source>
        <dbReference type="ARBA" id="ARBA00005006"/>
    </source>
</evidence>
<comment type="similarity">
    <text evidence="2">Belongs to the carboxylate-amine ligase family. Glutamate--cysteine ligase type 2 subfamily.</text>
</comment>
<gene>
    <name evidence="12" type="ORF">SAMN05660859_1692</name>
</gene>
<dbReference type="GO" id="GO:0004357">
    <property type="term" value="F:glutamate-cysteine ligase activity"/>
    <property type="evidence" value="ECO:0007669"/>
    <property type="project" value="UniProtKB-UniRule"/>
</dbReference>
<dbReference type="Proteomes" id="UP000198889">
    <property type="component" value="Unassembled WGS sequence"/>
</dbReference>
<proteinExistence type="inferred from homology"/>
<dbReference type="PIRSF" id="PIRSF017901">
    <property type="entry name" value="GCL"/>
    <property type="match status" value="1"/>
</dbReference>